<protein>
    <submittedName>
        <fullName evidence="1">Uncharacterized protein</fullName>
    </submittedName>
</protein>
<dbReference type="GeneID" id="80019830"/>
<evidence type="ECO:0000313" key="1">
    <source>
        <dbReference type="EMBL" id="UDL15939.1"/>
    </source>
</evidence>
<dbReference type="EMBL" id="OK040790">
    <property type="protein sequence ID" value="UDL15939.1"/>
    <property type="molecule type" value="Genomic_DNA"/>
</dbReference>
<dbReference type="KEGG" id="vg:80019830"/>
<evidence type="ECO:0000313" key="2">
    <source>
        <dbReference type="Proteomes" id="UP000827768"/>
    </source>
</evidence>
<dbReference type="Proteomes" id="UP000827768">
    <property type="component" value="Segment"/>
</dbReference>
<organism evidence="1 2">
    <name type="scientific">Microbacterium phage Pumpernickel</name>
    <dbReference type="NCBI Taxonomy" id="2885983"/>
    <lineage>
        <taxon>Viruses</taxon>
        <taxon>Duplodnaviria</taxon>
        <taxon>Heunggongvirae</taxon>
        <taxon>Uroviricota</taxon>
        <taxon>Caudoviricetes</taxon>
        <taxon>Pumpernickelvirus</taxon>
        <taxon>Pumpernickelvirus pumpernickel</taxon>
    </lineage>
</organism>
<sequence length="121" mass="13842">MYSGLMNNELWGHLLDRTLHRGENYDYVHYSAADVMAMLTAFEVATPKKEPAVRQKDELGRQLFIVNDKYSYAWDGDEPILVGDRVKLPGEHGAWYGEVTDLGSPYTGYMRVVTEKAEPKR</sequence>
<accession>A0AAE8Y766</accession>
<proteinExistence type="predicted"/>
<dbReference type="RefSeq" id="YP_010755179.1">
    <property type="nucleotide sequence ID" value="NC_073468.1"/>
</dbReference>
<gene>
    <name evidence="1" type="primary">189</name>
    <name evidence="1" type="ORF">SEA_PUMPERNICKEL_189</name>
</gene>
<reference evidence="1" key="1">
    <citation type="submission" date="2021-09" db="EMBL/GenBank/DDBJ databases">
        <authorList>
            <person name="Andersen S.H."/>
            <person name="Beall E.A."/>
            <person name="Cappelle B."/>
            <person name="Falteisek K.J."/>
            <person name="Fenske B.A."/>
            <person name="Gansluckner N.W."/>
            <person name="Gilbertson S.M."/>
            <person name="Krings K.J."/>
            <person name="Mobeck M."/>
            <person name="Odeku J.O."/>
            <person name="Poncelet M.E."/>
            <person name="Rohr J.R."/>
            <person name="Rolands L."/>
            <person name="Whipple C.D."/>
            <person name="Whipple E.M."/>
            <person name="Spring A.M."/>
            <person name="Klyczek K."/>
            <person name="Garlena R.A."/>
            <person name="Russell D.A."/>
            <person name="Pope W.H."/>
            <person name="Jacobs-Sera D."/>
            <person name="Hatfull G.F."/>
        </authorList>
    </citation>
    <scope>NUCLEOTIDE SEQUENCE</scope>
</reference>
<keyword evidence="2" id="KW-1185">Reference proteome</keyword>
<name>A0AAE8Y766_9CAUD</name>